<dbReference type="SUPFAM" id="SSF51445">
    <property type="entry name" value="(Trans)glycosidases"/>
    <property type="match status" value="1"/>
</dbReference>
<dbReference type="AlphaFoldDB" id="A0A3D9KN37"/>
<sequence>MRGKGITYETGFINESGTITRESFNATIVEREMRIIREDLHCNAVRVTGGDADRLEMAARLAAIAGLEVWFCPFTCGLTIDEQFDFIVDCAERAERIRQLGAEVVFLTGSEISIFTVGFLPGETLQERLSLFAAPERLREVLTTIPLQINEFLSKVVALVREKFGGKLSYASLPFEGVDWSPFDIISTDGGYRSAEVADQIIAGTRALLAGGKPVAITEFGCTTYRGAADLGGRGDKIIVWDDAGRPLRLNGNYIRDEAEQAAYIHELLDIYNREGVDYTFVCSFAYYHLPHRSDPQEDLDMASFGIVKVFEDRMGYTYSDLPWEPKMAFATLADYYRG</sequence>
<accession>A0A3D9KN37</accession>
<comment type="caution">
    <text evidence="1">The sequence shown here is derived from an EMBL/GenBank/DDBJ whole genome shotgun (WGS) entry which is preliminary data.</text>
</comment>
<dbReference type="Gene3D" id="3.20.20.80">
    <property type="entry name" value="Glycosidases"/>
    <property type="match status" value="1"/>
</dbReference>
<protein>
    <recommendedName>
        <fullName evidence="3">Abortive infection protein</fullName>
    </recommendedName>
</protein>
<dbReference type="RefSeq" id="WP_116058999.1">
    <property type="nucleotide sequence ID" value="NZ_QRDZ01000002.1"/>
</dbReference>
<gene>
    <name evidence="1" type="ORF">DFP98_10265</name>
</gene>
<evidence type="ECO:0000313" key="1">
    <source>
        <dbReference type="EMBL" id="RED87588.1"/>
    </source>
</evidence>
<evidence type="ECO:0008006" key="3">
    <source>
        <dbReference type="Google" id="ProtNLM"/>
    </source>
</evidence>
<organism evidence="1 2">
    <name type="scientific">Cohnella phaseoli</name>
    <dbReference type="NCBI Taxonomy" id="456490"/>
    <lineage>
        <taxon>Bacteria</taxon>
        <taxon>Bacillati</taxon>
        <taxon>Bacillota</taxon>
        <taxon>Bacilli</taxon>
        <taxon>Bacillales</taxon>
        <taxon>Paenibacillaceae</taxon>
        <taxon>Cohnella</taxon>
    </lineage>
</organism>
<reference evidence="1 2" key="1">
    <citation type="submission" date="2018-07" db="EMBL/GenBank/DDBJ databases">
        <title>Genomic Encyclopedia of Type Strains, Phase III (KMG-III): the genomes of soil and plant-associated and newly described type strains.</title>
        <authorList>
            <person name="Whitman W."/>
        </authorList>
    </citation>
    <scope>NUCLEOTIDE SEQUENCE [LARGE SCALE GENOMIC DNA]</scope>
    <source>
        <strain evidence="1 2">CECT 7287</strain>
    </source>
</reference>
<keyword evidence="2" id="KW-1185">Reference proteome</keyword>
<evidence type="ECO:0000313" key="2">
    <source>
        <dbReference type="Proteomes" id="UP000256977"/>
    </source>
</evidence>
<dbReference type="EMBL" id="QRDZ01000002">
    <property type="protein sequence ID" value="RED87588.1"/>
    <property type="molecule type" value="Genomic_DNA"/>
</dbReference>
<dbReference type="InterPro" id="IPR017853">
    <property type="entry name" value="GH"/>
</dbReference>
<dbReference type="OrthoDB" id="151193at2"/>
<dbReference type="Proteomes" id="UP000256977">
    <property type="component" value="Unassembled WGS sequence"/>
</dbReference>
<name>A0A3D9KN37_9BACL</name>
<proteinExistence type="predicted"/>